<proteinExistence type="predicted"/>
<organism evidence="1 2">
    <name type="scientific">Neoarthrinium moseri</name>
    <dbReference type="NCBI Taxonomy" id="1658444"/>
    <lineage>
        <taxon>Eukaryota</taxon>
        <taxon>Fungi</taxon>
        <taxon>Dikarya</taxon>
        <taxon>Ascomycota</taxon>
        <taxon>Pezizomycotina</taxon>
        <taxon>Sordariomycetes</taxon>
        <taxon>Xylariomycetidae</taxon>
        <taxon>Amphisphaeriales</taxon>
        <taxon>Apiosporaceae</taxon>
        <taxon>Neoarthrinium</taxon>
    </lineage>
</organism>
<dbReference type="Proteomes" id="UP000829685">
    <property type="component" value="Unassembled WGS sequence"/>
</dbReference>
<accession>A0A9P9WK39</accession>
<keyword evidence="2" id="KW-1185">Reference proteome</keyword>
<dbReference type="AlphaFoldDB" id="A0A9P9WK39"/>
<name>A0A9P9WK39_9PEZI</name>
<comment type="caution">
    <text evidence="1">The sequence shown here is derived from an EMBL/GenBank/DDBJ whole genome shotgun (WGS) entry which is preliminary data.</text>
</comment>
<evidence type="ECO:0000313" key="2">
    <source>
        <dbReference type="Proteomes" id="UP000829685"/>
    </source>
</evidence>
<dbReference type="EMBL" id="JAFIMR010000018">
    <property type="protein sequence ID" value="KAI1867570.1"/>
    <property type="molecule type" value="Genomic_DNA"/>
</dbReference>
<evidence type="ECO:0000313" key="1">
    <source>
        <dbReference type="EMBL" id="KAI1867570.1"/>
    </source>
</evidence>
<evidence type="ECO:0008006" key="3">
    <source>
        <dbReference type="Google" id="ProtNLM"/>
    </source>
</evidence>
<gene>
    <name evidence="1" type="ORF">JX265_007372</name>
</gene>
<sequence>MAPAESGWSNAQQNALLMSIILETNPNLTMSGWDKIAGRISGMDRHINRNICQKQFKAIRLEYEDKFGKIGGAKRKIDAPEAPAKKKAKTKAEVKDVAEAILKVEEDDEQ</sequence>
<reference evidence="1" key="1">
    <citation type="submission" date="2021-03" db="EMBL/GenBank/DDBJ databases">
        <title>Revisited historic fungal species revealed as producer of novel bioactive compounds through whole genome sequencing and comparative genomics.</title>
        <authorList>
            <person name="Vignolle G.A."/>
            <person name="Hochenegger N."/>
            <person name="Mach R.L."/>
            <person name="Mach-Aigner A.R."/>
            <person name="Javad Rahimi M."/>
            <person name="Salim K.A."/>
            <person name="Chan C.M."/>
            <person name="Lim L.B.L."/>
            <person name="Cai F."/>
            <person name="Druzhinina I.S."/>
            <person name="U'Ren J.M."/>
            <person name="Derntl C."/>
        </authorList>
    </citation>
    <scope>NUCLEOTIDE SEQUENCE</scope>
    <source>
        <strain evidence="1">TUCIM 5799</strain>
    </source>
</reference>
<protein>
    <recommendedName>
        <fullName evidence="3">Myb-like domain-containing protein</fullName>
    </recommendedName>
</protein>